<gene>
    <name evidence="9" type="primary">LOC101491683</name>
</gene>
<feature type="region of interest" description="Disordered" evidence="6">
    <location>
        <begin position="932"/>
        <end position="971"/>
    </location>
</feature>
<evidence type="ECO:0000313" key="9">
    <source>
        <dbReference type="RefSeq" id="XP_004501753.1"/>
    </source>
</evidence>
<evidence type="ECO:0000256" key="3">
    <source>
        <dbReference type="ARBA" id="ARBA00023254"/>
    </source>
</evidence>
<dbReference type="SUPFAM" id="SSF54928">
    <property type="entry name" value="RNA-binding domain, RBD"/>
    <property type="match status" value="2"/>
</dbReference>
<dbReference type="GO" id="GO:0051321">
    <property type="term" value="P:meiotic cell cycle"/>
    <property type="evidence" value="ECO:0007669"/>
    <property type="project" value="UniProtKB-KW"/>
</dbReference>
<dbReference type="InterPro" id="IPR000504">
    <property type="entry name" value="RRM_dom"/>
</dbReference>
<dbReference type="PaxDb" id="3827-XP_004501754.1"/>
<sequence>MPFEVTNQRGVTASSHLYDDVSYASERNVGLRNPKSIHDDYPQGKSEMAASHGSILNASSTLERNAKTGLPMSQTGLSREIPENLHFGGEAGIVDLLKDSKESPNFHPRSWSDVHRQPASSSYGLIGNKIVTNAGSRESSLFSSSLSDLFSQKLRLLGNGVLSDQNITAGSLHEEEPYKSLEEIEADTIGDLLPDEDDLFSGVTDDLGNSTHARTSDDFEDFDLFSSGGGMELEGDELLVSGKRINGLDGDPGYFGGSKGKSPFGEQSSRTLFVRNIISNVEDSELKALFEQYGDIRTIYTACKHRGFVMVSYYDLRAAQNAMKALQNRSLRSRKLDIHYSIPKGNVSEKDIGHGTLMISALDPSVLNDELKHIFGFYGEIKEIYEYPEMNHIKYIEFYDARSAEASLRALNGICIAGKHIKLEPGHPRIATSMMQPSQKGQDEADLGHNLNDILFLRQKGVSSGVIASGGRLENGYNQRFQSASQLPLNAFIDNTFSHVNSNISKTARGAYAGKVSGVCESSNIADAMKFASIPRFHPHSLPEYRDGLANGSPYNLSNTIKMAANIGTGSTEASDSRHIQGMSSTGNLSEFNAGGNGSLPNHQLYHMWNSSNLRQQSPSNAVVWQKTPSFANGACAPCLPQMPSFPRSPAHVLRASHIDHHVGSAPVVTGSLWERQHSYLGESPDASGFRLGSLGNAGFHGSWQLHPPDLSCNMFSHVGGNGNELTSSVGQGSPKQLSHVFPGRLPMTSMSKFDSTNERMRNLYHRRSEANINSADKKQYELDLGRILRGDDSRTTLMIKNIPNKYTSKMLLTAIDEQCRGTYDFLYLPIDFKNKCNVGYAFINMTDPGQIIPFHQAFNGKKWEKFNSEKVAVLAYARIQGKSALIAHFQNSSLMNEDKRCRPILFHTDGPNAGDPEPFPLGANIRVRLGKSRNSGNEENRSQGNSSTLASAEEFASGIDSSTCSSRDTD</sequence>
<dbReference type="InterPro" id="IPR034453">
    <property type="entry name" value="MEI2-like_RRM1"/>
</dbReference>
<feature type="compositionally biased region" description="Polar residues" evidence="6">
    <location>
        <begin position="960"/>
        <end position="971"/>
    </location>
</feature>
<dbReference type="KEGG" id="cam:101491683"/>
<dbReference type="InterPro" id="IPR034454">
    <property type="entry name" value="MEI2-like_RRM3"/>
</dbReference>
<feature type="domain" description="RRM" evidence="7">
    <location>
        <begin position="355"/>
        <end position="428"/>
    </location>
</feature>
<keyword evidence="2 5" id="KW-0694">RNA-binding</keyword>
<name>A0A1S2YB94_CICAR</name>
<dbReference type="Gene3D" id="3.30.70.330">
    <property type="match status" value="3"/>
</dbReference>
<dbReference type="InterPro" id="IPR012677">
    <property type="entry name" value="Nucleotide-bd_a/b_plait_sf"/>
</dbReference>
<keyword evidence="3" id="KW-0469">Meiosis</keyword>
<dbReference type="PROSITE" id="PS50102">
    <property type="entry name" value="RRM"/>
    <property type="match status" value="2"/>
</dbReference>
<evidence type="ECO:0000256" key="1">
    <source>
        <dbReference type="ARBA" id="ARBA00022737"/>
    </source>
</evidence>
<keyword evidence="1" id="KW-0677">Repeat</keyword>
<dbReference type="Pfam" id="PF04059">
    <property type="entry name" value="RRM_2"/>
    <property type="match status" value="1"/>
</dbReference>
<dbReference type="GO" id="GO:0045927">
    <property type="term" value="P:positive regulation of growth"/>
    <property type="evidence" value="ECO:0007669"/>
    <property type="project" value="UniProtKB-ARBA"/>
</dbReference>
<dbReference type="CDD" id="cd12524">
    <property type="entry name" value="RRM1_MEI2_like"/>
    <property type="match status" value="1"/>
</dbReference>
<dbReference type="FunFam" id="3.30.70.330:FF:000063">
    <property type="entry name" value="MEI2-like protein 5 isoform 2"/>
    <property type="match status" value="1"/>
</dbReference>
<reference evidence="8" key="1">
    <citation type="journal article" date="2013" name="Nat. Biotechnol.">
        <title>Draft genome sequence of chickpea (Cicer arietinum) provides a resource for trait improvement.</title>
        <authorList>
            <person name="Varshney R.K."/>
            <person name="Song C."/>
            <person name="Saxena R.K."/>
            <person name="Azam S."/>
            <person name="Yu S."/>
            <person name="Sharpe A.G."/>
            <person name="Cannon S."/>
            <person name="Baek J."/>
            <person name="Rosen B.D."/>
            <person name="Tar'an B."/>
            <person name="Millan T."/>
            <person name="Zhang X."/>
            <person name="Ramsay L.D."/>
            <person name="Iwata A."/>
            <person name="Wang Y."/>
            <person name="Nelson W."/>
            <person name="Farmer A.D."/>
            <person name="Gaur P.M."/>
            <person name="Soderlund C."/>
            <person name="Penmetsa R.V."/>
            <person name="Xu C."/>
            <person name="Bharti A.K."/>
            <person name="He W."/>
            <person name="Winter P."/>
            <person name="Zhao S."/>
            <person name="Hane J.K."/>
            <person name="Carrasquilla-Garcia N."/>
            <person name="Condie J.A."/>
            <person name="Upadhyaya H.D."/>
            <person name="Luo M.C."/>
            <person name="Thudi M."/>
            <person name="Gowda C.L."/>
            <person name="Singh N.P."/>
            <person name="Lichtenzveig J."/>
            <person name="Gali K.K."/>
            <person name="Rubio J."/>
            <person name="Nadarajan N."/>
            <person name="Dolezel J."/>
            <person name="Bansal K.C."/>
            <person name="Xu X."/>
            <person name="Edwards D."/>
            <person name="Zhang G."/>
            <person name="Kahl G."/>
            <person name="Gil J."/>
            <person name="Singh K.B."/>
            <person name="Datta S.K."/>
            <person name="Jackson S.A."/>
            <person name="Wang J."/>
            <person name="Cook D.R."/>
        </authorList>
    </citation>
    <scope>NUCLEOTIDE SEQUENCE [LARGE SCALE GENOMIC DNA]</scope>
    <source>
        <strain evidence="8">cv. CDC Frontier</strain>
    </source>
</reference>
<dbReference type="GO" id="GO:0045836">
    <property type="term" value="P:positive regulation of meiotic nuclear division"/>
    <property type="evidence" value="ECO:0007669"/>
    <property type="project" value="UniProtKB-ARBA"/>
</dbReference>
<dbReference type="OrthoDB" id="417481at2759"/>
<dbReference type="InterPro" id="IPR007201">
    <property type="entry name" value="Mei2-like_Rrm_C"/>
</dbReference>
<feature type="domain" description="RRM" evidence="7">
    <location>
        <begin position="270"/>
        <end position="343"/>
    </location>
</feature>
<dbReference type="SMART" id="SM00360">
    <property type="entry name" value="RRM"/>
    <property type="match status" value="3"/>
</dbReference>
<evidence type="ECO:0000313" key="8">
    <source>
        <dbReference type="Proteomes" id="UP000087171"/>
    </source>
</evidence>
<dbReference type="GO" id="GO:0003723">
    <property type="term" value="F:RNA binding"/>
    <property type="evidence" value="ECO:0007669"/>
    <property type="project" value="UniProtKB-UniRule"/>
</dbReference>
<dbReference type="FunFam" id="3.30.70.330:FF:000101">
    <property type="entry name" value="Protein MEI2-like 1"/>
    <property type="match status" value="1"/>
</dbReference>
<keyword evidence="8" id="KW-1185">Reference proteome</keyword>
<protein>
    <submittedName>
        <fullName evidence="9">Protein MEI2-like 1</fullName>
    </submittedName>
</protein>
<evidence type="ECO:0000256" key="6">
    <source>
        <dbReference type="SAM" id="MobiDB-lite"/>
    </source>
</evidence>
<dbReference type="GeneID" id="101491683"/>
<dbReference type="RefSeq" id="XP_004501753.1">
    <property type="nucleotide sequence ID" value="XM_004501696.3"/>
</dbReference>
<dbReference type="Pfam" id="PF00076">
    <property type="entry name" value="RRM_1"/>
    <property type="match status" value="2"/>
</dbReference>
<dbReference type="eggNOG" id="KOG4660">
    <property type="taxonomic scope" value="Eukaryota"/>
</dbReference>
<reference evidence="9" key="2">
    <citation type="submission" date="2025-08" db="UniProtKB">
        <authorList>
            <consortium name="RefSeq"/>
        </authorList>
    </citation>
    <scope>IDENTIFICATION</scope>
    <source>
        <tissue evidence="9">Etiolated seedlings</tissue>
    </source>
</reference>
<evidence type="ECO:0000256" key="5">
    <source>
        <dbReference type="PROSITE-ProRule" id="PRU00176"/>
    </source>
</evidence>
<dbReference type="InterPro" id="IPR035979">
    <property type="entry name" value="RBD_domain_sf"/>
</dbReference>
<comment type="function">
    <text evidence="4">Probable RNA-binding protein that plays a role in meiosis and vegetative growth.</text>
</comment>
<organism evidence="8 9">
    <name type="scientific">Cicer arietinum</name>
    <name type="common">Chickpea</name>
    <name type="synonym">Garbanzo</name>
    <dbReference type="NCBI Taxonomy" id="3827"/>
    <lineage>
        <taxon>Eukaryota</taxon>
        <taxon>Viridiplantae</taxon>
        <taxon>Streptophyta</taxon>
        <taxon>Embryophyta</taxon>
        <taxon>Tracheophyta</taxon>
        <taxon>Spermatophyta</taxon>
        <taxon>Magnoliopsida</taxon>
        <taxon>eudicotyledons</taxon>
        <taxon>Gunneridae</taxon>
        <taxon>Pentapetalae</taxon>
        <taxon>rosids</taxon>
        <taxon>fabids</taxon>
        <taxon>Fabales</taxon>
        <taxon>Fabaceae</taxon>
        <taxon>Papilionoideae</taxon>
        <taxon>50 kb inversion clade</taxon>
        <taxon>NPAAA clade</taxon>
        <taxon>Hologalegina</taxon>
        <taxon>IRL clade</taxon>
        <taxon>Cicereae</taxon>
        <taxon>Cicer</taxon>
    </lineage>
</organism>
<dbReference type="CDD" id="cd12531">
    <property type="entry name" value="RRM3_MEI2_like"/>
    <property type="match status" value="1"/>
</dbReference>
<evidence type="ECO:0000256" key="4">
    <source>
        <dbReference type="ARBA" id="ARBA00058438"/>
    </source>
</evidence>
<dbReference type="Proteomes" id="UP000087171">
    <property type="component" value="Chromosome Ca5"/>
</dbReference>
<evidence type="ECO:0000259" key="7">
    <source>
        <dbReference type="PROSITE" id="PS50102"/>
    </source>
</evidence>
<evidence type="ECO:0000256" key="2">
    <source>
        <dbReference type="ARBA" id="ARBA00022884"/>
    </source>
</evidence>
<proteinExistence type="predicted"/>
<dbReference type="PANTHER" id="PTHR23189">
    <property type="entry name" value="RNA RECOGNITION MOTIF-CONTAINING"/>
    <property type="match status" value="1"/>
</dbReference>
<accession>A0A1S2YB94</accession>
<dbReference type="AlphaFoldDB" id="A0A1S2YB94"/>